<evidence type="ECO:0000259" key="1">
    <source>
        <dbReference type="PROSITE" id="PS50844"/>
    </source>
</evidence>
<feature type="domain" description="AFP-like" evidence="1">
    <location>
        <begin position="293"/>
        <end position="349"/>
    </location>
</feature>
<dbReference type="SUPFAM" id="SSF51269">
    <property type="entry name" value="AFP III-like domain"/>
    <property type="match status" value="1"/>
</dbReference>
<dbReference type="InterPro" id="IPR057736">
    <property type="entry name" value="SAF_PseI/NeuA/NeuB"/>
</dbReference>
<dbReference type="AlphaFoldDB" id="A0A0F9NWR1"/>
<dbReference type="GO" id="GO:0047444">
    <property type="term" value="F:N-acylneuraminate-9-phosphate synthase activity"/>
    <property type="evidence" value="ECO:0007669"/>
    <property type="project" value="TreeGrafter"/>
</dbReference>
<dbReference type="InterPro" id="IPR051690">
    <property type="entry name" value="PseI-like"/>
</dbReference>
<gene>
    <name evidence="2" type="ORF">LCGC14_0899700</name>
</gene>
<name>A0A0F9NWR1_9ZZZZ</name>
<dbReference type="CDD" id="cd11615">
    <property type="entry name" value="SAF_NeuB_like"/>
    <property type="match status" value="1"/>
</dbReference>
<protein>
    <recommendedName>
        <fullName evidence="1">AFP-like domain-containing protein</fullName>
    </recommendedName>
</protein>
<dbReference type="InterPro" id="IPR013132">
    <property type="entry name" value="PseI/NeuA/B-like_N"/>
</dbReference>
<dbReference type="InterPro" id="IPR036732">
    <property type="entry name" value="AFP_Neu5c_C_sf"/>
</dbReference>
<dbReference type="GO" id="GO:0016051">
    <property type="term" value="P:carbohydrate biosynthetic process"/>
    <property type="evidence" value="ECO:0007669"/>
    <property type="project" value="InterPro"/>
</dbReference>
<dbReference type="PANTHER" id="PTHR42966:SF1">
    <property type="entry name" value="SIALIC ACID SYNTHASE"/>
    <property type="match status" value="1"/>
</dbReference>
<sequence length="349" mass="38005">MQALPELKIAGRRIAADAPTYMIAEIGVNHNGDAALAHRMIDVASNAGADAVKFQTYRTQDLVLESAAKAEYQTRTTGLGNQFDMLRSLELPFEVFAELRDHCRKVGIDFMSTAFDPISLEYVASLEPVCLKWPSGELTNLPLLRQAKATGLPIMLSTGMGSLREIAAAIDLLGPETDVVILQCVSNYPARIEDQNLRVLPVMQAAFGCPVGFSDHTIGPYAAIAAKALGMAVLEKHFTLDCSLEGPDHAASIEPGDFARMASLLRQIEEGLGDGVKRPRPAEENVRSVARKSLVFRHPLIAGHLLQESDLIGKRPGDGIGMDRLEQFIGRALRQDVTTDQLLELEHVQ</sequence>
<dbReference type="Gene3D" id="3.20.20.70">
    <property type="entry name" value="Aldolase class I"/>
    <property type="match status" value="1"/>
</dbReference>
<dbReference type="EMBL" id="LAZR01002923">
    <property type="protein sequence ID" value="KKN23955.1"/>
    <property type="molecule type" value="Genomic_DNA"/>
</dbReference>
<dbReference type="PROSITE" id="PS50844">
    <property type="entry name" value="AFP_LIKE"/>
    <property type="match status" value="1"/>
</dbReference>
<dbReference type="PANTHER" id="PTHR42966">
    <property type="entry name" value="N-ACETYLNEURAMINATE SYNTHASE"/>
    <property type="match status" value="1"/>
</dbReference>
<accession>A0A0F9NWR1</accession>
<dbReference type="InterPro" id="IPR006190">
    <property type="entry name" value="SAF_AFP_Neu5Ac"/>
</dbReference>
<dbReference type="Pfam" id="PF03102">
    <property type="entry name" value="NeuB"/>
    <property type="match status" value="1"/>
</dbReference>
<dbReference type="SUPFAM" id="SSF51569">
    <property type="entry name" value="Aldolase"/>
    <property type="match status" value="1"/>
</dbReference>
<dbReference type="InterPro" id="IPR013785">
    <property type="entry name" value="Aldolase_TIM"/>
</dbReference>
<proteinExistence type="predicted"/>
<reference evidence="2" key="1">
    <citation type="journal article" date="2015" name="Nature">
        <title>Complex archaea that bridge the gap between prokaryotes and eukaryotes.</title>
        <authorList>
            <person name="Spang A."/>
            <person name="Saw J.H."/>
            <person name="Jorgensen S.L."/>
            <person name="Zaremba-Niedzwiedzka K."/>
            <person name="Martijn J."/>
            <person name="Lind A.E."/>
            <person name="van Eijk R."/>
            <person name="Schleper C."/>
            <person name="Guy L."/>
            <person name="Ettema T.J."/>
        </authorList>
    </citation>
    <scope>NUCLEOTIDE SEQUENCE</scope>
</reference>
<comment type="caution">
    <text evidence="2">The sequence shown here is derived from an EMBL/GenBank/DDBJ whole genome shotgun (WGS) entry which is preliminary data.</text>
</comment>
<evidence type="ECO:0000313" key="2">
    <source>
        <dbReference type="EMBL" id="KKN23955.1"/>
    </source>
</evidence>
<organism evidence="2">
    <name type="scientific">marine sediment metagenome</name>
    <dbReference type="NCBI Taxonomy" id="412755"/>
    <lineage>
        <taxon>unclassified sequences</taxon>
        <taxon>metagenomes</taxon>
        <taxon>ecological metagenomes</taxon>
    </lineage>
</organism>
<dbReference type="Gene3D" id="3.90.1210.10">
    <property type="entry name" value="Antifreeze-like/N-acetylneuraminic acid synthase C-terminal domain"/>
    <property type="match status" value="1"/>
</dbReference>